<dbReference type="Gene3D" id="1.10.3210.10">
    <property type="entry name" value="Hypothetical protein af1432"/>
    <property type="match status" value="1"/>
</dbReference>
<gene>
    <name evidence="2" type="ORF">A3196_03055</name>
</gene>
<dbReference type="AlphaFoldDB" id="A0A1E2UV54"/>
<accession>A0A1E2UV54</accession>
<protein>
    <recommendedName>
        <fullName evidence="1">HDOD domain-containing protein</fullName>
    </recommendedName>
</protein>
<proteinExistence type="predicted"/>
<feature type="domain" description="HDOD" evidence="1">
    <location>
        <begin position="15"/>
        <end position="212"/>
    </location>
</feature>
<reference evidence="2 3" key="1">
    <citation type="submission" date="2016-03" db="EMBL/GenBank/DDBJ databases">
        <title>Chemosynthetic sulphur-oxidizing symbionts of marine invertebrate animals are capable of nitrogen fixation.</title>
        <authorList>
            <person name="Petersen J.M."/>
            <person name="Kemper A."/>
            <person name="Gruber-Vodicka H."/>
            <person name="Cardini U."/>
            <person name="Geest Mvander."/>
            <person name="Kleiner M."/>
            <person name="Bulgheresi S."/>
            <person name="Fussmann M."/>
            <person name="Herbold C."/>
            <person name="Seah B.K.B."/>
            <person name="Antony C.Paul."/>
            <person name="Liu D."/>
            <person name="Belitz A."/>
            <person name="Weber M."/>
        </authorList>
    </citation>
    <scope>NUCLEOTIDE SEQUENCE [LARGE SCALE GENOMIC DNA]</scope>
    <source>
        <strain evidence="2">G_D</strain>
    </source>
</reference>
<dbReference type="InterPro" id="IPR052340">
    <property type="entry name" value="RNase_Y/CdgJ"/>
</dbReference>
<organism evidence="2 3">
    <name type="scientific">Candidatus Thiodiazotropha endoloripes</name>
    <dbReference type="NCBI Taxonomy" id="1818881"/>
    <lineage>
        <taxon>Bacteria</taxon>
        <taxon>Pseudomonadati</taxon>
        <taxon>Pseudomonadota</taxon>
        <taxon>Gammaproteobacteria</taxon>
        <taxon>Chromatiales</taxon>
        <taxon>Sedimenticolaceae</taxon>
        <taxon>Candidatus Thiodiazotropha</taxon>
    </lineage>
</organism>
<dbReference type="EMBL" id="LVJZ01000003">
    <property type="protein sequence ID" value="ODB98445.1"/>
    <property type="molecule type" value="Genomic_DNA"/>
</dbReference>
<evidence type="ECO:0000313" key="3">
    <source>
        <dbReference type="Proteomes" id="UP000094849"/>
    </source>
</evidence>
<keyword evidence="3" id="KW-1185">Reference proteome</keyword>
<sequence>MAIDATEVPDLVEQMPAFPQGVTKVLDLASRPDCAPKALVQVIEHDPVMTMKVLKLVNSAYFGLSRPINSINHGVVYVGINTIKNLALSIAAIGMLPKSNKAGLDMNQFLAHSLGVASVAKLLATHLGVPDKDATDFFVAGLLHDFGKVVLAQFKSDEFRLCLDQAAEQERSLHEVELESQGISHDEIGGRLAEVWKLPPALAHAIHHHHHPEHGAEDLGDGMCEAVFAANQIVRTLGFGDAGNPVIAEFPPLVSERFGNDLSGLMSVLGDLSGEMEKARLFTQL</sequence>
<dbReference type="InterPro" id="IPR013976">
    <property type="entry name" value="HDOD"/>
</dbReference>
<evidence type="ECO:0000313" key="2">
    <source>
        <dbReference type="EMBL" id="ODB98445.1"/>
    </source>
</evidence>
<dbReference type="InterPro" id="IPR006675">
    <property type="entry name" value="HDIG_dom"/>
</dbReference>
<comment type="caution">
    <text evidence="2">The sequence shown here is derived from an EMBL/GenBank/DDBJ whole genome shotgun (WGS) entry which is preliminary data.</text>
</comment>
<dbReference type="PROSITE" id="PS51833">
    <property type="entry name" value="HDOD"/>
    <property type="match status" value="1"/>
</dbReference>
<dbReference type="OrthoDB" id="9770715at2"/>
<dbReference type="PANTHER" id="PTHR33525:SF3">
    <property type="entry name" value="RIBONUCLEASE Y"/>
    <property type="match status" value="1"/>
</dbReference>
<name>A0A1E2UV54_9GAMM</name>
<dbReference type="Pfam" id="PF08668">
    <property type="entry name" value="HDOD"/>
    <property type="match status" value="1"/>
</dbReference>
<dbReference type="SUPFAM" id="SSF109604">
    <property type="entry name" value="HD-domain/PDEase-like"/>
    <property type="match status" value="1"/>
</dbReference>
<dbReference type="NCBIfam" id="TIGR00277">
    <property type="entry name" value="HDIG"/>
    <property type="match status" value="1"/>
</dbReference>
<evidence type="ECO:0000259" key="1">
    <source>
        <dbReference type="PROSITE" id="PS51833"/>
    </source>
</evidence>
<dbReference type="CDD" id="cd00077">
    <property type="entry name" value="HDc"/>
    <property type="match status" value="1"/>
</dbReference>
<dbReference type="STRING" id="1818881.A3196_03055"/>
<dbReference type="PANTHER" id="PTHR33525">
    <property type="match status" value="1"/>
</dbReference>
<dbReference type="InterPro" id="IPR003607">
    <property type="entry name" value="HD/PDEase_dom"/>
</dbReference>
<dbReference type="RefSeq" id="WP_069004108.1">
    <property type="nucleotide sequence ID" value="NZ_LVJW01000006.1"/>
</dbReference>
<dbReference type="Proteomes" id="UP000094849">
    <property type="component" value="Unassembled WGS sequence"/>
</dbReference>